<keyword evidence="1" id="KW-1133">Transmembrane helix</keyword>
<evidence type="ECO:0000313" key="2">
    <source>
        <dbReference type="EMBL" id="SFB23067.1"/>
    </source>
</evidence>
<protein>
    <submittedName>
        <fullName evidence="2">Uncharacterized protein</fullName>
    </submittedName>
</protein>
<evidence type="ECO:0000256" key="1">
    <source>
        <dbReference type="SAM" id="Phobius"/>
    </source>
</evidence>
<keyword evidence="1" id="KW-0472">Membrane</keyword>
<gene>
    <name evidence="2" type="ORF">SAMN04488072_110131</name>
</gene>
<dbReference type="Proteomes" id="UP000198642">
    <property type="component" value="Unassembled WGS sequence"/>
</dbReference>
<feature type="transmembrane region" description="Helical" evidence="1">
    <location>
        <begin position="6"/>
        <end position="28"/>
    </location>
</feature>
<evidence type="ECO:0000313" key="3">
    <source>
        <dbReference type="Proteomes" id="UP000198642"/>
    </source>
</evidence>
<organism evidence="2 3">
    <name type="scientific">Lentibacillus halodurans</name>
    <dbReference type="NCBI Taxonomy" id="237679"/>
    <lineage>
        <taxon>Bacteria</taxon>
        <taxon>Bacillati</taxon>
        <taxon>Bacillota</taxon>
        <taxon>Bacilli</taxon>
        <taxon>Bacillales</taxon>
        <taxon>Bacillaceae</taxon>
        <taxon>Lentibacillus</taxon>
    </lineage>
</organism>
<keyword evidence="3" id="KW-1185">Reference proteome</keyword>
<dbReference type="EMBL" id="FOJW01000010">
    <property type="protein sequence ID" value="SFB23067.1"/>
    <property type="molecule type" value="Genomic_DNA"/>
</dbReference>
<name>A0A1I0ZCH4_9BACI</name>
<sequence>MNKVLLHIANILVLVILSAFILLVLWSILYPVQFLRRNNIWRSVCFAFMLVILYLWVSRYGALLLRTLGV</sequence>
<proteinExistence type="predicted"/>
<keyword evidence="1" id="KW-0812">Transmembrane</keyword>
<feature type="transmembrane region" description="Helical" evidence="1">
    <location>
        <begin position="40"/>
        <end position="57"/>
    </location>
</feature>
<dbReference type="AlphaFoldDB" id="A0A1I0ZCH4"/>
<accession>A0A1I0ZCH4</accession>
<reference evidence="2 3" key="1">
    <citation type="submission" date="2016-10" db="EMBL/GenBank/DDBJ databases">
        <authorList>
            <person name="de Groot N.N."/>
        </authorList>
    </citation>
    <scope>NUCLEOTIDE SEQUENCE [LARGE SCALE GENOMIC DNA]</scope>
    <source>
        <strain evidence="2 3">CGMCC 1.3702</strain>
    </source>
</reference>